<evidence type="ECO:0000256" key="2">
    <source>
        <dbReference type="ARBA" id="ARBA00022803"/>
    </source>
</evidence>
<dbReference type="PROSITE" id="PS50005">
    <property type="entry name" value="TPR"/>
    <property type="match status" value="1"/>
</dbReference>
<dbReference type="Gene3D" id="1.25.40.10">
    <property type="entry name" value="Tetratricopeptide repeat domain"/>
    <property type="match status" value="3"/>
</dbReference>
<dbReference type="InterPro" id="IPR019734">
    <property type="entry name" value="TPR_rpt"/>
</dbReference>
<dbReference type="InterPro" id="IPR011990">
    <property type="entry name" value="TPR-like_helical_dom_sf"/>
</dbReference>
<dbReference type="Pfam" id="PF13424">
    <property type="entry name" value="TPR_12"/>
    <property type="match status" value="1"/>
</dbReference>
<dbReference type="AlphaFoldDB" id="H1YAF2"/>
<dbReference type="eggNOG" id="COG4995">
    <property type="taxonomic scope" value="Bacteria"/>
</dbReference>
<dbReference type="PANTHER" id="PTHR45641">
    <property type="entry name" value="TETRATRICOPEPTIDE REPEAT PROTEIN (AFU_ORTHOLOGUE AFUA_6G03870)"/>
    <property type="match status" value="1"/>
</dbReference>
<dbReference type="Pfam" id="PF13374">
    <property type="entry name" value="TPR_10"/>
    <property type="match status" value="2"/>
</dbReference>
<evidence type="ECO:0000259" key="5">
    <source>
        <dbReference type="Pfam" id="PF12770"/>
    </source>
</evidence>
<keyword evidence="2 3" id="KW-0802">TPR repeat</keyword>
<keyword evidence="7" id="KW-1185">Reference proteome</keyword>
<dbReference type="OrthoDB" id="9771112at2"/>
<protein>
    <submittedName>
        <fullName evidence="6">Tetratricopeptide TPR_1 repeat-containing protein</fullName>
    </submittedName>
</protein>
<organism evidence="6 7">
    <name type="scientific">Mucilaginibacter paludis DSM 18603</name>
    <dbReference type="NCBI Taxonomy" id="714943"/>
    <lineage>
        <taxon>Bacteria</taxon>
        <taxon>Pseudomonadati</taxon>
        <taxon>Bacteroidota</taxon>
        <taxon>Sphingobacteriia</taxon>
        <taxon>Sphingobacteriales</taxon>
        <taxon>Sphingobacteriaceae</taxon>
        <taxon>Mucilaginibacter</taxon>
    </lineage>
</organism>
<feature type="signal peptide" evidence="4">
    <location>
        <begin position="1"/>
        <end position="22"/>
    </location>
</feature>
<evidence type="ECO:0000256" key="1">
    <source>
        <dbReference type="ARBA" id="ARBA00022737"/>
    </source>
</evidence>
<keyword evidence="1" id="KW-0677">Repeat</keyword>
<dbReference type="Proteomes" id="UP000002774">
    <property type="component" value="Chromosome"/>
</dbReference>
<evidence type="ECO:0000256" key="3">
    <source>
        <dbReference type="PROSITE-ProRule" id="PRU00339"/>
    </source>
</evidence>
<dbReference type="Pfam" id="PF12770">
    <property type="entry name" value="CHAT"/>
    <property type="match status" value="1"/>
</dbReference>
<dbReference type="EMBL" id="CM001403">
    <property type="protein sequence ID" value="EHQ26995.1"/>
    <property type="molecule type" value="Genomic_DNA"/>
</dbReference>
<name>H1YAF2_9SPHI</name>
<evidence type="ECO:0000313" key="6">
    <source>
        <dbReference type="EMBL" id="EHQ26995.1"/>
    </source>
</evidence>
<dbReference type="eggNOG" id="COG0457">
    <property type="taxonomic scope" value="Bacteria"/>
</dbReference>
<dbReference type="SUPFAM" id="SSF48452">
    <property type="entry name" value="TPR-like"/>
    <property type="match status" value="2"/>
</dbReference>
<dbReference type="SMART" id="SM00028">
    <property type="entry name" value="TPR"/>
    <property type="match status" value="6"/>
</dbReference>
<accession>H1YAF2</accession>
<feature type="chain" id="PRO_5003558902" evidence="4">
    <location>
        <begin position="23"/>
        <end position="983"/>
    </location>
</feature>
<evidence type="ECO:0000256" key="4">
    <source>
        <dbReference type="SAM" id="SignalP"/>
    </source>
</evidence>
<dbReference type="HOGENOM" id="CLU_002404_1_0_10"/>
<keyword evidence="4" id="KW-0732">Signal</keyword>
<sequence length="983" mass="110112">MKQFYCTIITALIICITAPVKAQSCAALADSTVKIYRQDGPVKAAPLAEKACKVCQTEQDQGGYMNALRNLATIVSDTGNVAKALSLYNEALRISTKLYPDGHMSTVNILMDLSTLVRLDTGIAYLKQARGVVQKITNGQNSYDYARVTNNIARLYTQAGFYEEAKKYLKEALTAEGSLPNPSNSEVTWNSLNIGAVLSADMGDYQTALEVYDRLSKVYWRKYNSDPSPYLSVQNNLGGLYYKLSNYKKAAEIFTGVKEKFESLQIVNNDYVDVLGNLAVCFSESGQTDKAIPLFDKVIELSRNLNDDELYANTISDKASCYAQQKQFDNAITLLKEALTIRKNLYHNENELYLQTLGSLASCLRDSGNIVESVVLSEKILQILPSVVGPASSDYASHMQEAALCYWAQGNLVKTGSLLKNMQENLNNQVKNNFYGFNSQQREQLITSFYSSFQFDAAYVALLNKQHNTSFNGWLFDIELARKNMLLSTNKRFTTAIETSQDTTLQRMYERWNKLSINLAKQYSLPRSARVRNLDSLQTVKDNLERKIALQSKEFRAEVEKGTVTWQQVRDVLKPGEAAIEFIKYDGYNKDFTDSVFFAALVIKHGDTLPSWVSLCNSRELIKVMRSTQDLITDQDKVNALYGSKDRADNRLYRLLWLPVSAALSGVTTVYYAPTSVLNNVAFPAMRTSSGKYLVEVYDMVQLSSTRNFIQRQPDFKITAGMKATLFGAINYNDFDNAAPRVKPEKEIIPGAARGLDRDYVDGKSWEFLPGTEKEIRAVDTILKAAQIKVSIWSENHASEERLKSLNGINAPDILQISTHGFYFENKSAAYSNVFTRTIQQNLKYSPDPLQRSGLLFSGANKTWMGEQVVSEREDGILTAAEITNLNLSKVGLVVMSACRTALGDISGDESAYGLESATKLAGAKNTIMSLWRISDTESPVFMTNIYHYLAQNNSLHEAFRKTQLLLSKQLDPYYWAAFSLSD</sequence>
<dbReference type="InterPro" id="IPR024983">
    <property type="entry name" value="CHAT_dom"/>
</dbReference>
<dbReference type="STRING" id="714943.Mucpa_2886"/>
<dbReference type="RefSeq" id="WP_008507255.1">
    <property type="nucleotide sequence ID" value="NZ_CM001403.1"/>
</dbReference>
<proteinExistence type="predicted"/>
<reference evidence="6" key="1">
    <citation type="submission" date="2011-09" db="EMBL/GenBank/DDBJ databases">
        <title>The permanent draft genome of Mucilaginibacter paludis DSM 18603.</title>
        <authorList>
            <consortium name="US DOE Joint Genome Institute (JGI-PGF)"/>
            <person name="Lucas S."/>
            <person name="Han J."/>
            <person name="Lapidus A."/>
            <person name="Bruce D."/>
            <person name="Goodwin L."/>
            <person name="Pitluck S."/>
            <person name="Peters L."/>
            <person name="Kyrpides N."/>
            <person name="Mavromatis K."/>
            <person name="Ivanova N."/>
            <person name="Mikhailova N."/>
            <person name="Held B."/>
            <person name="Detter J.C."/>
            <person name="Tapia R."/>
            <person name="Han C."/>
            <person name="Land M."/>
            <person name="Hauser L."/>
            <person name="Markowitz V."/>
            <person name="Cheng J.-F."/>
            <person name="Hugenholtz P."/>
            <person name="Woyke T."/>
            <person name="Wu D."/>
            <person name="Tindall B."/>
            <person name="Brambilla E."/>
            <person name="Klenk H.-P."/>
            <person name="Eisen J.A."/>
        </authorList>
    </citation>
    <scope>NUCLEOTIDE SEQUENCE [LARGE SCALE GENOMIC DNA]</scope>
    <source>
        <strain evidence="6">DSM 18603</strain>
    </source>
</reference>
<feature type="repeat" description="TPR" evidence="3">
    <location>
        <begin position="272"/>
        <end position="305"/>
    </location>
</feature>
<evidence type="ECO:0000313" key="7">
    <source>
        <dbReference type="Proteomes" id="UP000002774"/>
    </source>
</evidence>
<gene>
    <name evidence="6" type="ORF">Mucpa_2886</name>
</gene>
<feature type="domain" description="CHAT" evidence="5">
    <location>
        <begin position="650"/>
        <end position="981"/>
    </location>
</feature>
<dbReference type="PANTHER" id="PTHR45641:SF19">
    <property type="entry name" value="NEPHROCYSTIN-3"/>
    <property type="match status" value="1"/>
</dbReference>